<dbReference type="RefSeq" id="WP_224788157.1">
    <property type="nucleotide sequence ID" value="NZ_CABVHQ010000005.1"/>
</dbReference>
<dbReference type="InterPro" id="IPR037146">
    <property type="entry name" value="Colicin/pyocin_DNase_dom_sf"/>
</dbReference>
<evidence type="ECO:0000256" key="5">
    <source>
        <dbReference type="ARBA" id="ARBA00022801"/>
    </source>
</evidence>
<dbReference type="InterPro" id="IPR036302">
    <property type="entry name" value="Pyosin/cloacin_T_dom_sf"/>
</dbReference>
<keyword evidence="2" id="KW-0929">Antimicrobial</keyword>
<name>A0A5E7AG05_PSEFL</name>
<dbReference type="SUPFAM" id="SSF69369">
    <property type="entry name" value="Cloacin translocation domain"/>
    <property type="match status" value="1"/>
</dbReference>
<keyword evidence="5" id="KW-0378">Hydrolase</keyword>
<dbReference type="Proteomes" id="UP000337909">
    <property type="component" value="Unassembled WGS sequence"/>
</dbReference>
<evidence type="ECO:0000313" key="9">
    <source>
        <dbReference type="EMBL" id="VVN77325.1"/>
    </source>
</evidence>
<organism evidence="9 10">
    <name type="scientific">Pseudomonas fluorescens</name>
    <dbReference type="NCBI Taxonomy" id="294"/>
    <lineage>
        <taxon>Bacteria</taxon>
        <taxon>Pseudomonadati</taxon>
        <taxon>Pseudomonadota</taxon>
        <taxon>Gammaproteobacteria</taxon>
        <taxon>Pseudomonadales</taxon>
        <taxon>Pseudomonadaceae</taxon>
        <taxon>Pseudomonas</taxon>
    </lineage>
</organism>
<feature type="domain" description="HNH nuclease" evidence="8">
    <location>
        <begin position="430"/>
        <end position="485"/>
    </location>
</feature>
<dbReference type="GO" id="GO:0016787">
    <property type="term" value="F:hydrolase activity"/>
    <property type="evidence" value="ECO:0007669"/>
    <property type="project" value="UniProtKB-KW"/>
</dbReference>
<evidence type="ECO:0000256" key="1">
    <source>
        <dbReference type="ARBA" id="ARBA00006811"/>
    </source>
</evidence>
<dbReference type="SUPFAM" id="SSF54060">
    <property type="entry name" value="His-Me finger endonucleases"/>
    <property type="match status" value="2"/>
</dbReference>
<dbReference type="Pfam" id="PF21431">
    <property type="entry name" value="Col-Pyo_DNase"/>
    <property type="match status" value="2"/>
</dbReference>
<evidence type="ECO:0000256" key="6">
    <source>
        <dbReference type="ARBA" id="ARBA00023022"/>
    </source>
</evidence>
<evidence type="ECO:0000256" key="4">
    <source>
        <dbReference type="ARBA" id="ARBA00022759"/>
    </source>
</evidence>
<dbReference type="GO" id="GO:0042742">
    <property type="term" value="P:defense response to bacterium"/>
    <property type="evidence" value="ECO:0007669"/>
    <property type="project" value="UniProtKB-KW"/>
</dbReference>
<keyword evidence="4" id="KW-0255">Endonuclease</keyword>
<keyword evidence="6" id="KW-0044">Antibiotic</keyword>
<dbReference type="GO" id="GO:0004519">
    <property type="term" value="F:endonuclease activity"/>
    <property type="evidence" value="ECO:0007669"/>
    <property type="project" value="UniProtKB-KW"/>
</dbReference>
<gene>
    <name evidence="9" type="ORF">PS691_00811</name>
</gene>
<evidence type="ECO:0000259" key="8">
    <source>
        <dbReference type="SMART" id="SM00507"/>
    </source>
</evidence>
<dbReference type="EMBL" id="CABVHQ010000005">
    <property type="protein sequence ID" value="VVN77325.1"/>
    <property type="molecule type" value="Genomic_DNA"/>
</dbReference>
<accession>A0A5E7AG05</accession>
<dbReference type="Pfam" id="PF06958">
    <property type="entry name" value="Pyocin_S"/>
    <property type="match status" value="1"/>
</dbReference>
<dbReference type="GO" id="GO:0031640">
    <property type="term" value="P:killing of cells of another organism"/>
    <property type="evidence" value="ECO:0007669"/>
    <property type="project" value="UniProtKB-KW"/>
</dbReference>
<keyword evidence="3" id="KW-0540">Nuclease</keyword>
<evidence type="ECO:0000313" key="10">
    <source>
        <dbReference type="Proteomes" id="UP000337909"/>
    </source>
</evidence>
<protein>
    <recommendedName>
        <fullName evidence="8">HNH nuclease domain-containing protein</fullName>
    </recommendedName>
</protein>
<evidence type="ECO:0000256" key="3">
    <source>
        <dbReference type="ARBA" id="ARBA00022722"/>
    </source>
</evidence>
<dbReference type="SMART" id="SM00507">
    <property type="entry name" value="HNHc"/>
    <property type="match status" value="1"/>
</dbReference>
<keyword evidence="7" id="KW-0078">Bacteriocin</keyword>
<dbReference type="InterPro" id="IPR003615">
    <property type="entry name" value="HNH_nuc"/>
</dbReference>
<dbReference type="AlphaFoldDB" id="A0A5E7AG05"/>
<evidence type="ECO:0000256" key="7">
    <source>
        <dbReference type="ARBA" id="ARBA00023048"/>
    </source>
</evidence>
<comment type="similarity">
    <text evidence="1">Belongs to the colicin/pyosin nuclease family.</text>
</comment>
<reference evidence="9 10" key="1">
    <citation type="submission" date="2019-09" db="EMBL/GenBank/DDBJ databases">
        <authorList>
            <person name="Chandra G."/>
            <person name="Truman W A."/>
        </authorList>
    </citation>
    <scope>NUCLEOTIDE SEQUENCE [LARGE SCALE GENOMIC DNA]</scope>
    <source>
        <strain evidence="9">PS691</strain>
    </source>
</reference>
<proteinExistence type="inferred from homology"/>
<dbReference type="InterPro" id="IPR016128">
    <property type="entry name" value="Pyosin/cloacin_T_dom"/>
</dbReference>
<dbReference type="Gene3D" id="3.90.540.10">
    <property type="entry name" value="Colicin/pyocin, DNase domain"/>
    <property type="match status" value="2"/>
</dbReference>
<dbReference type="InterPro" id="IPR044925">
    <property type="entry name" value="His-Me_finger_sf"/>
</dbReference>
<sequence length="493" mass="52624">MGLPEGRDLQAIADAGGSVEVTYRIKPETVQGGTAIIVASTGGQLSASVPVVNAVLDPLTGTYTAEIPGAPARHLQFTPDAMVSPSAQGSTPSYPGLSISAPQAQDIPAGVDTRINDCIVCIPGLAPTYLSFGLPPVGSGIVTGNGQPATEEWWKAASQERGAPIPALIGDQFRGREIKSFGALEALMWRTVAENSTLASAFDEVNKKRIEQGFAPFAPKNTWVADRREYEIRYQESAALGANPYNLDKTSITTPQSTHGTRGVVPVFAPWSVEFANPEAQRPTGTRTWTPLLPPGIESLGSTTLPITPSLPGVYPGGITSPVLPKNETFPTVDEKDIGASIPGYPADPDLPSPDVLFLDRRDDPGVATGFGQPISGVWLGEAARGAGAPIPSQIADHLRGREFSNFHRFREAFWRAVAADTNLKQQFSESNLVKMRNGAAPYPGRSDQAGGRRKFEIHHEIEIAKGGAVYDMENLLVLTPTRHIEIHKGKKE</sequence>
<evidence type="ECO:0000256" key="2">
    <source>
        <dbReference type="ARBA" id="ARBA00022529"/>
    </source>
</evidence>